<organism evidence="5 6">
    <name type="scientific">Clostridium ragsdalei P11</name>
    <dbReference type="NCBI Taxonomy" id="1353534"/>
    <lineage>
        <taxon>Bacteria</taxon>
        <taxon>Bacillati</taxon>
        <taxon>Bacillota</taxon>
        <taxon>Clostridia</taxon>
        <taxon>Eubacteriales</taxon>
        <taxon>Clostridiaceae</taxon>
        <taxon>Clostridium</taxon>
    </lineage>
</organism>
<keyword evidence="1" id="KW-0472">Membrane</keyword>
<dbReference type="PROSITE" id="PS50887">
    <property type="entry name" value="GGDEF"/>
    <property type="match status" value="1"/>
</dbReference>
<dbReference type="InterPro" id="IPR000160">
    <property type="entry name" value="GGDEF_dom"/>
</dbReference>
<dbReference type="NCBIfam" id="TIGR00254">
    <property type="entry name" value="GGDEF"/>
    <property type="match status" value="1"/>
</dbReference>
<dbReference type="NCBIfam" id="TIGR00229">
    <property type="entry name" value="sensory_box"/>
    <property type="match status" value="1"/>
</dbReference>
<proteinExistence type="predicted"/>
<dbReference type="InterPro" id="IPR043128">
    <property type="entry name" value="Rev_trsase/Diguanyl_cyclase"/>
</dbReference>
<dbReference type="GO" id="GO:0071111">
    <property type="term" value="F:cyclic-guanylate-specific phosphodiesterase activity"/>
    <property type="evidence" value="ECO:0007669"/>
    <property type="project" value="UniProtKB-EC"/>
</dbReference>
<dbReference type="CDD" id="cd01948">
    <property type="entry name" value="EAL"/>
    <property type="match status" value="1"/>
</dbReference>
<evidence type="ECO:0000259" key="2">
    <source>
        <dbReference type="PROSITE" id="PS50113"/>
    </source>
</evidence>
<feature type="transmembrane region" description="Helical" evidence="1">
    <location>
        <begin position="37"/>
        <end position="58"/>
    </location>
</feature>
<dbReference type="PROSITE" id="PS50883">
    <property type="entry name" value="EAL"/>
    <property type="match status" value="1"/>
</dbReference>
<dbReference type="InterPro" id="IPR035919">
    <property type="entry name" value="EAL_sf"/>
</dbReference>
<dbReference type="CDD" id="cd00130">
    <property type="entry name" value="PAS"/>
    <property type="match status" value="1"/>
</dbReference>
<dbReference type="InterPro" id="IPR001633">
    <property type="entry name" value="EAL_dom"/>
</dbReference>
<keyword evidence="1" id="KW-1133">Transmembrane helix</keyword>
<dbReference type="SUPFAM" id="SSF55785">
    <property type="entry name" value="PYP-like sensor domain (PAS domain)"/>
    <property type="match status" value="1"/>
</dbReference>
<dbReference type="Gene3D" id="3.30.70.270">
    <property type="match status" value="1"/>
</dbReference>
<protein>
    <submittedName>
        <fullName evidence="5">Cyclic di-GMP phosphodiesterase Gmr</fullName>
        <ecNumber evidence="5">3.1.4.52</ecNumber>
    </submittedName>
</protein>
<dbReference type="SUPFAM" id="SSF55073">
    <property type="entry name" value="Nucleotide cyclase"/>
    <property type="match status" value="1"/>
</dbReference>
<evidence type="ECO:0000256" key="1">
    <source>
        <dbReference type="SAM" id="Phobius"/>
    </source>
</evidence>
<dbReference type="FunFam" id="3.20.20.450:FF:000001">
    <property type="entry name" value="Cyclic di-GMP phosphodiesterase yahA"/>
    <property type="match status" value="1"/>
</dbReference>
<dbReference type="InterPro" id="IPR013655">
    <property type="entry name" value="PAS_fold_3"/>
</dbReference>
<keyword evidence="5" id="KW-0378">Hydrolase</keyword>
<dbReference type="CDD" id="cd01949">
    <property type="entry name" value="GGDEF"/>
    <property type="match status" value="1"/>
</dbReference>
<dbReference type="AlphaFoldDB" id="A0A1A6B477"/>
<dbReference type="SMART" id="SM00086">
    <property type="entry name" value="PAC"/>
    <property type="match status" value="1"/>
</dbReference>
<dbReference type="Proteomes" id="UP000093954">
    <property type="component" value="Unassembled WGS sequence"/>
</dbReference>
<comment type="caution">
    <text evidence="5">The sequence shown here is derived from an EMBL/GenBank/DDBJ whole genome shotgun (WGS) entry which is preliminary data.</text>
</comment>
<sequence length="628" mass="71571">MEGAIFMVSTLEKKLFLIIDNLETLGDISFPGKCQTLVLISISIFVVSLVFIIVVFINDKKRKLIEKRYKLAIEGSNGAIWEYDIEKNSFFASDKWEEITGYKVSKNDNLKIILGKLLPDESKKIVLNYLEDHLAGITPFCECEFKLTTKCGKKKWIFIRAKALRNAKGKALKMAGYITDITEQKIIQDKYKYVGYYDSLTTLPNRKMFQDTLDKVLKNSNESIKKGSVLFIDIDNFKKVNDTLGHQHGDKLLQYVANTLKNIMREDNTVFRLGGDEFLIIQHNIKHKNDIVKICNTIISAFKGSFKINEKLIFISVSIGISIYPQDGTTTNSLLKNADTAMYKAKNSGKNRYEFYNSRMSYEVLRKAELEEGLRTALENNEFQLYYQPQIDCKTGEIKAMEALLRWGNIENEFISPVEFIPVAEDTSLIVPIGKWVLETACKQHKQWLDKGYDFGIMSVNVSVVQLQDPGFLKMVETVLAKTNLPPKLLEIEITESEVMQSLQSNIAALEKLRKLGINIALDDFGTGYSSLNYLRLLPINALKIDKSFIDRIHFNSKDCSVVDGIIHLSHKMNINVIAEGVEIAKQFEILQSMNCERVQGYLFSKPIPVENIESVVCSTYKFNQLLV</sequence>
<accession>A0A1A6B477</accession>
<dbReference type="Pfam" id="PF00563">
    <property type="entry name" value="EAL"/>
    <property type="match status" value="1"/>
</dbReference>
<reference evidence="5 6" key="1">
    <citation type="journal article" date="2012" name="Front. Microbiol.">
        <title>Draft Genome Sequence of the Virulent Strain 01-B526 of the Fish Pathogen Aeromonas salmonicida.</title>
        <authorList>
            <person name="Charette S.J."/>
            <person name="Brochu F."/>
            <person name="Boyle B."/>
            <person name="Filion G."/>
            <person name="Tanaka K.H."/>
            <person name="Derome N."/>
        </authorList>
    </citation>
    <scope>NUCLEOTIDE SEQUENCE [LARGE SCALE GENOMIC DNA]</scope>
    <source>
        <strain evidence="5 6">P11</strain>
    </source>
</reference>
<dbReference type="SMART" id="SM00267">
    <property type="entry name" value="GGDEF"/>
    <property type="match status" value="1"/>
</dbReference>
<dbReference type="Pfam" id="PF00990">
    <property type="entry name" value="GGDEF"/>
    <property type="match status" value="1"/>
</dbReference>
<dbReference type="EC" id="3.1.4.52" evidence="5"/>
<dbReference type="PANTHER" id="PTHR44757:SF2">
    <property type="entry name" value="BIOFILM ARCHITECTURE MAINTENANCE PROTEIN MBAA"/>
    <property type="match status" value="1"/>
</dbReference>
<keyword evidence="6" id="KW-1185">Reference proteome</keyword>
<feature type="domain" description="EAL" evidence="3">
    <location>
        <begin position="367"/>
        <end position="621"/>
    </location>
</feature>
<dbReference type="InterPro" id="IPR000700">
    <property type="entry name" value="PAS-assoc_C"/>
</dbReference>
<name>A0A1A6B477_9CLOT</name>
<dbReference type="Gene3D" id="3.30.450.20">
    <property type="entry name" value="PAS domain"/>
    <property type="match status" value="1"/>
</dbReference>
<evidence type="ECO:0000259" key="4">
    <source>
        <dbReference type="PROSITE" id="PS50887"/>
    </source>
</evidence>
<dbReference type="EMBL" id="LROS01000001">
    <property type="protein sequence ID" value="OBR97085.1"/>
    <property type="molecule type" value="Genomic_DNA"/>
</dbReference>
<evidence type="ECO:0000313" key="6">
    <source>
        <dbReference type="Proteomes" id="UP000093954"/>
    </source>
</evidence>
<feature type="domain" description="PAC" evidence="2">
    <location>
        <begin position="141"/>
        <end position="193"/>
    </location>
</feature>
<dbReference type="SUPFAM" id="SSF141868">
    <property type="entry name" value="EAL domain-like"/>
    <property type="match status" value="1"/>
</dbReference>
<dbReference type="InterPro" id="IPR052155">
    <property type="entry name" value="Biofilm_reg_signaling"/>
</dbReference>
<feature type="domain" description="GGDEF" evidence="4">
    <location>
        <begin position="225"/>
        <end position="358"/>
    </location>
</feature>
<evidence type="ECO:0000313" key="5">
    <source>
        <dbReference type="EMBL" id="OBR97085.1"/>
    </source>
</evidence>
<dbReference type="Pfam" id="PF08447">
    <property type="entry name" value="PAS_3"/>
    <property type="match status" value="1"/>
</dbReference>
<dbReference type="InterPro" id="IPR035965">
    <property type="entry name" value="PAS-like_dom_sf"/>
</dbReference>
<evidence type="ECO:0000259" key="3">
    <source>
        <dbReference type="PROSITE" id="PS50883"/>
    </source>
</evidence>
<dbReference type="InterPro" id="IPR029787">
    <property type="entry name" value="Nucleotide_cyclase"/>
</dbReference>
<dbReference type="PROSITE" id="PS50113">
    <property type="entry name" value="PAC"/>
    <property type="match status" value="1"/>
</dbReference>
<gene>
    <name evidence="5" type="primary">gmr_1</name>
    <name evidence="5" type="ORF">CLRAG_00040</name>
</gene>
<dbReference type="InterPro" id="IPR001610">
    <property type="entry name" value="PAC"/>
</dbReference>
<dbReference type="SMART" id="SM00052">
    <property type="entry name" value="EAL"/>
    <property type="match status" value="1"/>
</dbReference>
<dbReference type="FunFam" id="3.30.70.270:FF:000001">
    <property type="entry name" value="Diguanylate cyclase domain protein"/>
    <property type="match status" value="1"/>
</dbReference>
<dbReference type="InterPro" id="IPR000014">
    <property type="entry name" value="PAS"/>
</dbReference>
<dbReference type="PATRIC" id="fig|1353534.3.peg.4"/>
<keyword evidence="1" id="KW-0812">Transmembrane</keyword>
<dbReference type="PANTHER" id="PTHR44757">
    <property type="entry name" value="DIGUANYLATE CYCLASE DGCP"/>
    <property type="match status" value="1"/>
</dbReference>
<dbReference type="Gene3D" id="3.20.20.450">
    <property type="entry name" value="EAL domain"/>
    <property type="match status" value="1"/>
</dbReference>